<dbReference type="EMBL" id="BARW01028211">
    <property type="protein sequence ID" value="GAJ10453.1"/>
    <property type="molecule type" value="Genomic_DNA"/>
</dbReference>
<name>X1TYT7_9ZZZZ</name>
<reference evidence="1" key="1">
    <citation type="journal article" date="2014" name="Front. Microbiol.">
        <title>High frequency of phylogenetically diverse reductive dehalogenase-homologous genes in deep subseafloor sedimentary metagenomes.</title>
        <authorList>
            <person name="Kawai M."/>
            <person name="Futagami T."/>
            <person name="Toyoda A."/>
            <person name="Takaki Y."/>
            <person name="Nishi S."/>
            <person name="Hori S."/>
            <person name="Arai W."/>
            <person name="Tsubouchi T."/>
            <person name="Morono Y."/>
            <person name="Uchiyama I."/>
            <person name="Ito T."/>
            <person name="Fujiyama A."/>
            <person name="Inagaki F."/>
            <person name="Takami H."/>
        </authorList>
    </citation>
    <scope>NUCLEOTIDE SEQUENCE</scope>
    <source>
        <strain evidence="1">Expedition CK06-06</strain>
    </source>
</reference>
<feature type="non-terminal residue" evidence="1">
    <location>
        <position position="154"/>
    </location>
</feature>
<dbReference type="Pfam" id="PF20459">
    <property type="entry name" value="DUF6712"/>
    <property type="match status" value="1"/>
</dbReference>
<protein>
    <submittedName>
        <fullName evidence="1">Uncharacterized protein</fullName>
    </submittedName>
</protein>
<sequence length="154" mass="17822">MALDFFSNTTGFRKWVRGSDASANIDEMAASYNTAKNIVFGIIEKTLWDLLLAYYINPDPVDPKKTKLVEYIQSALANFTMIDEFPYIAAEADKEWYKYEVDGQLNRYRNNGWSALNNMISFLDANSTDFTDWEDTEAYTERKKLIISDHKGIR</sequence>
<dbReference type="InterPro" id="IPR046558">
    <property type="entry name" value="DUF6712"/>
</dbReference>
<organism evidence="1">
    <name type="scientific">marine sediment metagenome</name>
    <dbReference type="NCBI Taxonomy" id="412755"/>
    <lineage>
        <taxon>unclassified sequences</taxon>
        <taxon>metagenomes</taxon>
        <taxon>ecological metagenomes</taxon>
    </lineage>
</organism>
<dbReference type="AlphaFoldDB" id="X1TYT7"/>
<proteinExistence type="predicted"/>
<gene>
    <name evidence="1" type="ORF">S12H4_45602</name>
</gene>
<evidence type="ECO:0000313" key="1">
    <source>
        <dbReference type="EMBL" id="GAJ10453.1"/>
    </source>
</evidence>
<comment type="caution">
    <text evidence="1">The sequence shown here is derived from an EMBL/GenBank/DDBJ whole genome shotgun (WGS) entry which is preliminary data.</text>
</comment>
<accession>X1TYT7</accession>